<organism evidence="2 3">
    <name type="scientific">Amycolatopsis halotolerans</name>
    <dbReference type="NCBI Taxonomy" id="330083"/>
    <lineage>
        <taxon>Bacteria</taxon>
        <taxon>Bacillati</taxon>
        <taxon>Actinomycetota</taxon>
        <taxon>Actinomycetes</taxon>
        <taxon>Pseudonocardiales</taxon>
        <taxon>Pseudonocardiaceae</taxon>
        <taxon>Amycolatopsis</taxon>
    </lineage>
</organism>
<comment type="caution">
    <text evidence="2">The sequence shown here is derived from an EMBL/GenBank/DDBJ whole genome shotgun (WGS) entry which is preliminary data.</text>
</comment>
<sequence length="119" mass="12635">MLLRKHTGGCTVGGHEWAEDGDVVEVPYELGAELLAIAPGDYEHVLDAEPADESGQDSDQDSDDVGSSEEDVKQPNKAASAEEWNAYALAQGLPEEVVANATRKAIVDHFNDGPSLTEA</sequence>
<accession>A0ABV7QCB3</accession>
<feature type="region of interest" description="Disordered" evidence="1">
    <location>
        <begin position="1"/>
        <end position="20"/>
    </location>
</feature>
<gene>
    <name evidence="2" type="ORF">ACFORO_12525</name>
</gene>
<keyword evidence="3" id="KW-1185">Reference proteome</keyword>
<dbReference type="RefSeq" id="WP_377869974.1">
    <property type="nucleotide sequence ID" value="NZ_JBHMAY010000017.1"/>
</dbReference>
<proteinExistence type="predicted"/>
<dbReference type="EMBL" id="JBHRWI010000016">
    <property type="protein sequence ID" value="MFC3510993.1"/>
    <property type="molecule type" value="Genomic_DNA"/>
</dbReference>
<evidence type="ECO:0000256" key="1">
    <source>
        <dbReference type="SAM" id="MobiDB-lite"/>
    </source>
</evidence>
<evidence type="ECO:0000313" key="3">
    <source>
        <dbReference type="Proteomes" id="UP001595764"/>
    </source>
</evidence>
<reference evidence="3" key="1">
    <citation type="journal article" date="2019" name="Int. J. Syst. Evol. Microbiol.">
        <title>The Global Catalogue of Microorganisms (GCM) 10K type strain sequencing project: providing services to taxonomists for standard genome sequencing and annotation.</title>
        <authorList>
            <consortium name="The Broad Institute Genomics Platform"/>
            <consortium name="The Broad Institute Genome Sequencing Center for Infectious Disease"/>
            <person name="Wu L."/>
            <person name="Ma J."/>
        </authorList>
    </citation>
    <scope>NUCLEOTIDE SEQUENCE [LARGE SCALE GENOMIC DNA]</scope>
    <source>
        <strain evidence="3">CGMCC 4.7682</strain>
    </source>
</reference>
<name>A0ABV7QCB3_9PSEU</name>
<protein>
    <submittedName>
        <fullName evidence="2">Uncharacterized protein</fullName>
    </submittedName>
</protein>
<dbReference type="Proteomes" id="UP001595764">
    <property type="component" value="Unassembled WGS sequence"/>
</dbReference>
<feature type="compositionally biased region" description="Acidic residues" evidence="1">
    <location>
        <begin position="49"/>
        <end position="69"/>
    </location>
</feature>
<evidence type="ECO:0000313" key="2">
    <source>
        <dbReference type="EMBL" id="MFC3510993.1"/>
    </source>
</evidence>
<feature type="region of interest" description="Disordered" evidence="1">
    <location>
        <begin position="41"/>
        <end position="81"/>
    </location>
</feature>